<evidence type="ECO:0000256" key="1">
    <source>
        <dbReference type="ARBA" id="ARBA00022857"/>
    </source>
</evidence>
<feature type="binding site" evidence="7">
    <location>
        <position position="78"/>
    </location>
    <ligand>
        <name>NAD(+)</name>
        <dbReference type="ChEBI" id="CHEBI:57540"/>
    </ligand>
</feature>
<dbReference type="Proteomes" id="UP000183404">
    <property type="component" value="Unassembled WGS sequence"/>
</dbReference>
<evidence type="ECO:0000259" key="4">
    <source>
        <dbReference type="Pfam" id="PF19328"/>
    </source>
</evidence>
<feature type="binding site" evidence="7">
    <location>
        <position position="35"/>
    </location>
    <ligand>
        <name>NAD(+)</name>
        <dbReference type="ChEBI" id="CHEBI:57540"/>
    </ligand>
</feature>
<evidence type="ECO:0000256" key="2">
    <source>
        <dbReference type="ARBA" id="ARBA00023002"/>
    </source>
</evidence>
<reference evidence="7" key="2">
    <citation type="submission" date="2022-03" db="PDB data bank">
        <title>Stereoselective synthesis of chiral lactams via an engineered natural amine dehydrogenase.</title>
        <authorList>
            <person name="Chen C."/>
            <person name="Qian Y.Y."/>
            <person name="Pan J."/>
            <person name="Xu J.H."/>
            <person name="Bai Y.P."/>
        </authorList>
    </citation>
    <scope>X-RAY CRYSTALLOGRAPHY (2.60 ANGSTROMS) IN COMPLEX WITH NAD(+)</scope>
</reference>
<organism evidence="5 6">
    <name type="scientific">Thermoanaerobacter thermohydrosulfuricus</name>
    <name type="common">Clostridium thermohydrosulfuricum</name>
    <dbReference type="NCBI Taxonomy" id="1516"/>
    <lineage>
        <taxon>Bacteria</taxon>
        <taxon>Bacillati</taxon>
        <taxon>Bacillota</taxon>
        <taxon>Clostridia</taxon>
        <taxon>Thermoanaerobacterales</taxon>
        <taxon>Thermoanaerobacteraceae</taxon>
        <taxon>Thermoanaerobacter</taxon>
    </lineage>
</organism>
<feature type="binding site" evidence="7">
    <location>
        <position position="102"/>
    </location>
    <ligand>
        <name>NAD(+)</name>
        <dbReference type="ChEBI" id="CHEBI:57540"/>
    </ligand>
</feature>
<name>A0A1I1Z0X1_THETY</name>
<dbReference type="Pfam" id="PF01113">
    <property type="entry name" value="DapB_N"/>
    <property type="match status" value="1"/>
</dbReference>
<keyword evidence="2" id="KW-0560">Oxidoreductase</keyword>
<feature type="binding site" evidence="7">
    <location>
        <position position="137"/>
    </location>
    <ligand>
        <name>NAD(+)</name>
        <dbReference type="ChEBI" id="CHEBI:57540"/>
    </ligand>
</feature>
<keyword evidence="1" id="KW-0521">NADP</keyword>
<feature type="binding site" evidence="7">
    <location>
        <position position="104"/>
    </location>
    <ligand>
        <name>NAD(+)</name>
        <dbReference type="ChEBI" id="CHEBI:57540"/>
    </ligand>
</feature>
<feature type="binding site" evidence="7">
    <location>
        <position position="14"/>
    </location>
    <ligand>
        <name>NAD(+)</name>
        <dbReference type="ChEBI" id="CHEBI:57540"/>
    </ligand>
</feature>
<dbReference type="GO" id="GO:0008839">
    <property type="term" value="F:4-hydroxy-tetrahydrodipicolinate reductase"/>
    <property type="evidence" value="ECO:0007669"/>
    <property type="project" value="InterPro"/>
</dbReference>
<dbReference type="CDD" id="cd24146">
    <property type="entry name" value="nat-AmDH_N_like"/>
    <property type="match status" value="1"/>
</dbReference>
<keyword evidence="7" id="KW-0547">Nucleotide-binding</keyword>
<accession>A0A1I1Z0X1</accession>
<dbReference type="InterPro" id="IPR036291">
    <property type="entry name" value="NAD(P)-bd_dom_sf"/>
</dbReference>
<dbReference type="NCBIfam" id="NF040740">
    <property type="entry name" value="ornith_Ord"/>
    <property type="match status" value="1"/>
</dbReference>
<feature type="domain" description="2,4-diaminopentanoate dehydrogenase C-terminal" evidence="4">
    <location>
        <begin position="140"/>
        <end position="344"/>
    </location>
</feature>
<sequence length="346" mass="37360">MENIKVVVWGLGAMGSGIAKMILFKKGMEIVGAIDTDPNKRGKDLNEILGTNSKPVYITSEPQDIIKKGSADIAVIVTSSYVEKVFPLIKLAVENGINVITTAEEMAYPSAQHLELAKEIDRLARENGVSVLGTGINPGFVLDYLIIALTGVCVDVDSIKAARINDLSPFGKAVMEEQGVGLTPEEFEEGVKNGTVAGHIGFPESISMICDALGWKLSGIEQTREPIVSKTYRETPYARVEPGYVAGCRQIGYGKVDGEVKIELEHPQQILPQKEGVETGDYIEIKGTPNIKLSIKPEIPGGLGTIALCVNMIPHVINAEPGLVTMLDLPVPRAIMGDARDMIRRR</sequence>
<protein>
    <submittedName>
        <fullName evidence="5">4-hydroxy-tetrahydrodipicolinate reductase</fullName>
    </submittedName>
</protein>
<gene>
    <name evidence="5" type="ORF">SAMN04244560_00044</name>
</gene>
<proteinExistence type="evidence at protein level"/>
<dbReference type="EMBL" id="FNBS01000001">
    <property type="protein sequence ID" value="SDE97272.1"/>
    <property type="molecule type" value="Genomic_DNA"/>
</dbReference>
<feature type="domain" description="Dihydrodipicolinate reductase N-terminal" evidence="3">
    <location>
        <begin position="4"/>
        <end position="101"/>
    </location>
</feature>
<dbReference type="Gene3D" id="3.40.50.720">
    <property type="entry name" value="NAD(P)-binding Rossmann-like Domain"/>
    <property type="match status" value="1"/>
</dbReference>
<feature type="binding site" evidence="7">
    <location>
        <position position="13"/>
    </location>
    <ligand>
        <name>NAD(+)</name>
        <dbReference type="ChEBI" id="CHEBI:57540"/>
    </ligand>
</feature>
<dbReference type="PDB" id="7XDU">
    <property type="method" value="X-ray"/>
    <property type="resolution" value="2.60 A"/>
    <property type="chains" value="A/B=1-346"/>
</dbReference>
<dbReference type="InterPro" id="IPR000846">
    <property type="entry name" value="DapB_N"/>
</dbReference>
<reference evidence="5 6" key="1">
    <citation type="submission" date="2016-10" db="EMBL/GenBank/DDBJ databases">
        <authorList>
            <person name="de Groot N.N."/>
        </authorList>
    </citation>
    <scope>NUCLEOTIDE SEQUENCE [LARGE SCALE GENOMIC DNA]</scope>
    <source>
        <strain evidence="5 6">DSM 569</strain>
    </source>
</reference>
<dbReference type="GO" id="GO:0000166">
    <property type="term" value="F:nucleotide binding"/>
    <property type="evidence" value="ECO:0007669"/>
    <property type="project" value="UniProtKB-KW"/>
</dbReference>
<dbReference type="AlphaFoldDB" id="A0A1I1Z0X1"/>
<dbReference type="RefSeq" id="WP_004396516.1">
    <property type="nucleotide sequence ID" value="NZ_FNBS01000001.1"/>
</dbReference>
<keyword evidence="7" id="KW-0002">3D-structure</keyword>
<evidence type="ECO:0000259" key="3">
    <source>
        <dbReference type="Pfam" id="PF01113"/>
    </source>
</evidence>
<dbReference type="Pfam" id="PF19328">
    <property type="entry name" value="DAP_DH_C"/>
    <property type="match status" value="1"/>
</dbReference>
<feature type="binding site" evidence="7">
    <location>
        <position position="80"/>
    </location>
    <ligand>
        <name>NAD(+)</name>
        <dbReference type="ChEBI" id="CHEBI:57540"/>
    </ligand>
</feature>
<evidence type="ECO:0000313" key="6">
    <source>
        <dbReference type="Proteomes" id="UP000183404"/>
    </source>
</evidence>
<evidence type="ECO:0007829" key="7">
    <source>
        <dbReference type="PDB" id="7XDU"/>
    </source>
</evidence>
<dbReference type="InterPro" id="IPR045760">
    <property type="entry name" value="DAP_DH_C"/>
</dbReference>
<dbReference type="SMR" id="A0A1I1Z0X1"/>
<feature type="binding site" evidence="7">
    <location>
        <position position="40"/>
    </location>
    <ligand>
        <name>NAD(+)</name>
        <dbReference type="ChEBI" id="CHEBI:57540"/>
    </ligand>
</feature>
<dbReference type="SUPFAM" id="SSF51735">
    <property type="entry name" value="NAD(P)-binding Rossmann-fold domains"/>
    <property type="match status" value="1"/>
</dbReference>
<evidence type="ECO:0000313" key="5">
    <source>
        <dbReference type="EMBL" id="SDE97272.1"/>
    </source>
</evidence>
<dbReference type="GO" id="GO:0009089">
    <property type="term" value="P:lysine biosynthetic process via diaminopimelate"/>
    <property type="evidence" value="ECO:0007669"/>
    <property type="project" value="InterPro"/>
</dbReference>